<protein>
    <submittedName>
        <fullName evidence="5">TonB-dependent receptor</fullName>
    </submittedName>
</protein>
<proteinExistence type="predicted"/>
<keyword evidence="5" id="KW-0675">Receptor</keyword>
<dbReference type="SUPFAM" id="SSF56935">
    <property type="entry name" value="Porins"/>
    <property type="match status" value="1"/>
</dbReference>
<keyword evidence="6" id="KW-1185">Reference proteome</keyword>
<keyword evidence="2" id="KW-0472">Membrane</keyword>
<dbReference type="PANTHER" id="PTHR40980:SF4">
    <property type="entry name" value="TONB-DEPENDENT RECEPTOR-LIKE BETA-BARREL DOMAIN-CONTAINING PROTEIN"/>
    <property type="match status" value="1"/>
</dbReference>
<sequence length="820" mass="92341">MAKRCTLVCLTIFIFITGHSFGQQKADGRIKAVITEKQSKDKVPGASVLLENMADTLYKKSLLSDGEGRFTFTGLENGSYKVTITYIGFRKYSSHRILISNSIPEADLGVITLDREEAKDLREIVVNATKQVTEQQVDKTVVNVDALISNTGTTAFDVLNNAPGVVLDDGGNASLKGKDGVRVFIDGKPSYLTGRELTGYLKSVPSGTIDKIELMSNPPARYNAEGTGGIINIRTKKLKSKGFNGSVNLNYSQGVYAKTNNSASFNYRNDKVNIFGNAGYTLQNNFVNSDRDRNYSFKDVARNYTLKQHYFEKNKRQGFNYKVGADYNVSDKTTIGIVLSDNHMSPYKETGRYNSLFLRQEKTDSTIYINSNVEESSRNFTGNANFRHQFNKKGRELNVDVDYLKYRYSQQQRSESVTYQPDSAISDRYNLHSNNPFHAEIYGGKIDYVHMAGDGMSLEGGAQSIYSRRNSEGIYFNGINDATSPATQLNNKFSYNENINALYVNFSKDFNRFSLIAGLRMENTNAKGTISTVDLRKDSSFRKDYTDLFPTVSLSYKFDSSGLHVLTLAGGRRITRPGYQELNPSVFFFDKYTSYQGNPLLTPEYATNLELNYSYDGSYTVGVYYSRVKGTITQLYTQVDSAFISKPYNLELVTNAGITANVSHNLTKWWSVNLYMELVNARFRGWQENNVYLDNSRTNFRINGSTKVQLGSGWSAEVSGFYKTRMVIGQAILEPAWKMNAAVQKKVMKNKGSITVSGLDIFRSWVVDRNINIPEGHVFISNMFDTHLINIGFNYRFGKAVATRERKNSIENEQQRVDSN</sequence>
<dbReference type="RefSeq" id="WP_169226245.1">
    <property type="nucleotide sequence ID" value="NZ_JABBGC010000002.1"/>
</dbReference>
<dbReference type="Gene3D" id="2.40.170.20">
    <property type="entry name" value="TonB-dependent receptor, beta-barrel domain"/>
    <property type="match status" value="1"/>
</dbReference>
<evidence type="ECO:0000256" key="2">
    <source>
        <dbReference type="ARBA" id="ARBA00023136"/>
    </source>
</evidence>
<dbReference type="InterPro" id="IPR041700">
    <property type="entry name" value="OMP_b-brl_3"/>
</dbReference>
<comment type="subcellular location">
    <subcellularLocation>
        <location evidence="1">Cell outer membrane</location>
    </subcellularLocation>
</comment>
<evidence type="ECO:0000259" key="4">
    <source>
        <dbReference type="Pfam" id="PF14905"/>
    </source>
</evidence>
<dbReference type="Pfam" id="PF14905">
    <property type="entry name" value="OMP_b-brl_3"/>
    <property type="match status" value="1"/>
</dbReference>
<organism evidence="5 6">
    <name type="scientific">Chitinophaga fulva</name>
    <dbReference type="NCBI Taxonomy" id="2728842"/>
    <lineage>
        <taxon>Bacteria</taxon>
        <taxon>Pseudomonadati</taxon>
        <taxon>Bacteroidota</taxon>
        <taxon>Chitinophagia</taxon>
        <taxon>Chitinophagales</taxon>
        <taxon>Chitinophagaceae</taxon>
        <taxon>Chitinophaga</taxon>
    </lineage>
</organism>
<dbReference type="GO" id="GO:0009279">
    <property type="term" value="C:cell outer membrane"/>
    <property type="evidence" value="ECO:0007669"/>
    <property type="project" value="UniProtKB-SubCell"/>
</dbReference>
<dbReference type="SUPFAM" id="SSF49478">
    <property type="entry name" value="Cna protein B-type domain"/>
    <property type="match status" value="1"/>
</dbReference>
<dbReference type="EMBL" id="JABBGC010000002">
    <property type="protein sequence ID" value="NML39139.1"/>
    <property type="molecule type" value="Genomic_DNA"/>
</dbReference>
<feature type="domain" description="Outer membrane protein beta-barrel" evidence="4">
    <location>
        <begin position="388"/>
        <end position="795"/>
    </location>
</feature>
<dbReference type="Proteomes" id="UP000583266">
    <property type="component" value="Unassembled WGS sequence"/>
</dbReference>
<name>A0A848GP44_9BACT</name>
<dbReference type="InterPro" id="IPR036942">
    <property type="entry name" value="Beta-barrel_TonB_sf"/>
</dbReference>
<keyword evidence="3" id="KW-0998">Cell outer membrane</keyword>
<gene>
    <name evidence="5" type="ORF">HHL17_18200</name>
</gene>
<dbReference type="Pfam" id="PF13620">
    <property type="entry name" value="CarboxypepD_reg"/>
    <property type="match status" value="1"/>
</dbReference>
<accession>A0A848GP44</accession>
<evidence type="ECO:0000256" key="3">
    <source>
        <dbReference type="ARBA" id="ARBA00023237"/>
    </source>
</evidence>
<dbReference type="Gene3D" id="2.170.130.10">
    <property type="entry name" value="TonB-dependent receptor, plug domain"/>
    <property type="match status" value="1"/>
</dbReference>
<evidence type="ECO:0000256" key="1">
    <source>
        <dbReference type="ARBA" id="ARBA00004442"/>
    </source>
</evidence>
<dbReference type="PANTHER" id="PTHR40980">
    <property type="entry name" value="PLUG DOMAIN-CONTAINING PROTEIN"/>
    <property type="match status" value="1"/>
</dbReference>
<dbReference type="Gene3D" id="2.60.40.1120">
    <property type="entry name" value="Carboxypeptidase-like, regulatory domain"/>
    <property type="match status" value="1"/>
</dbReference>
<dbReference type="AlphaFoldDB" id="A0A848GP44"/>
<dbReference type="InterPro" id="IPR037066">
    <property type="entry name" value="Plug_dom_sf"/>
</dbReference>
<reference evidence="5 6" key="1">
    <citation type="submission" date="2020-04" db="EMBL/GenBank/DDBJ databases">
        <title>Chitinophaga sp. G-6-1-13 sp. nov., isolated from soil.</title>
        <authorList>
            <person name="Dahal R.H."/>
            <person name="Chaudhary D.K."/>
        </authorList>
    </citation>
    <scope>NUCLEOTIDE SEQUENCE [LARGE SCALE GENOMIC DNA]</scope>
    <source>
        <strain evidence="5 6">G-6-1-13</strain>
    </source>
</reference>
<comment type="caution">
    <text evidence="5">The sequence shown here is derived from an EMBL/GenBank/DDBJ whole genome shotgun (WGS) entry which is preliminary data.</text>
</comment>
<evidence type="ECO:0000313" key="5">
    <source>
        <dbReference type="EMBL" id="NML39139.1"/>
    </source>
</evidence>
<evidence type="ECO:0000313" key="6">
    <source>
        <dbReference type="Proteomes" id="UP000583266"/>
    </source>
</evidence>